<organism evidence="1 2">
    <name type="scientific">Ficus carica</name>
    <name type="common">Common fig</name>
    <dbReference type="NCBI Taxonomy" id="3494"/>
    <lineage>
        <taxon>Eukaryota</taxon>
        <taxon>Viridiplantae</taxon>
        <taxon>Streptophyta</taxon>
        <taxon>Embryophyta</taxon>
        <taxon>Tracheophyta</taxon>
        <taxon>Spermatophyta</taxon>
        <taxon>Magnoliopsida</taxon>
        <taxon>eudicotyledons</taxon>
        <taxon>Gunneridae</taxon>
        <taxon>Pentapetalae</taxon>
        <taxon>rosids</taxon>
        <taxon>fabids</taxon>
        <taxon>Rosales</taxon>
        <taxon>Moraceae</taxon>
        <taxon>Ficeae</taxon>
        <taxon>Ficus</taxon>
    </lineage>
</organism>
<accession>A0AA88DFZ3</accession>
<comment type="caution">
    <text evidence="1">The sequence shown here is derived from an EMBL/GenBank/DDBJ whole genome shotgun (WGS) entry which is preliminary data.</text>
</comment>
<evidence type="ECO:0000313" key="2">
    <source>
        <dbReference type="Proteomes" id="UP001187192"/>
    </source>
</evidence>
<dbReference type="EMBL" id="BTGU01000007">
    <property type="protein sequence ID" value="GMN37344.1"/>
    <property type="molecule type" value="Genomic_DNA"/>
</dbReference>
<proteinExistence type="predicted"/>
<evidence type="ECO:0000313" key="1">
    <source>
        <dbReference type="EMBL" id="GMN37344.1"/>
    </source>
</evidence>
<dbReference type="AlphaFoldDB" id="A0AA88DFZ3"/>
<protein>
    <submittedName>
        <fullName evidence="1">Uncharacterized protein</fullName>
    </submittedName>
</protein>
<name>A0AA88DFZ3_FICCA</name>
<reference evidence="1" key="1">
    <citation type="submission" date="2023-07" db="EMBL/GenBank/DDBJ databases">
        <title>draft genome sequence of fig (Ficus carica).</title>
        <authorList>
            <person name="Takahashi T."/>
            <person name="Nishimura K."/>
        </authorList>
    </citation>
    <scope>NUCLEOTIDE SEQUENCE</scope>
</reference>
<keyword evidence="2" id="KW-1185">Reference proteome</keyword>
<sequence>MTRQDEKKDGEQIACVVPTRVRRLYLLSESSLSYVYAVGLQPLSHVEKMYMASQEVPYTASLVLKTCIALNQ</sequence>
<gene>
    <name evidence="1" type="ORF">TIFTF001_006742</name>
</gene>
<dbReference type="Proteomes" id="UP001187192">
    <property type="component" value="Unassembled WGS sequence"/>
</dbReference>